<reference evidence="2 3" key="1">
    <citation type="journal article" date="2014" name="Int. J. Syst. Evol. Microbiol.">
        <title>Methanobacterium paludis sp. nov. and a novel strain of Methanobacterium lacus isolated from northern peatlands.</title>
        <authorList>
            <person name="Cadillo-Quiroz H."/>
            <person name="Brauer S.L."/>
            <person name="Goodson N."/>
            <person name="Yavitt J.B."/>
            <person name="Zinder S.H."/>
        </authorList>
    </citation>
    <scope>NUCLEOTIDE SEQUENCE [LARGE SCALE GENOMIC DNA]</scope>
    <source>
        <strain evidence="3">DSM 25820 / JCM 18151 / SWAN1</strain>
    </source>
</reference>
<dbReference type="HOGENOM" id="CLU_107900_0_0_2"/>
<dbReference type="Proteomes" id="UP000009231">
    <property type="component" value="Chromosome"/>
</dbReference>
<dbReference type="PANTHER" id="PTHR33490">
    <property type="entry name" value="BLR5614 PROTEIN-RELATED"/>
    <property type="match status" value="1"/>
</dbReference>
<evidence type="ECO:0000313" key="2">
    <source>
        <dbReference type="EMBL" id="AEG19218.1"/>
    </source>
</evidence>
<dbReference type="Gene3D" id="3.10.620.30">
    <property type="match status" value="1"/>
</dbReference>
<protein>
    <submittedName>
        <fullName evidence="2">Transglutaminase domain-containing protein</fullName>
    </submittedName>
</protein>
<dbReference type="STRING" id="868131.MSWAN_2210"/>
<sequence length="208" mass="23980">MQLVQIEDDIMEYLERSQIIDYHDPDIQKKALELSLNSQNQNEMVKNVYEFVRDEIPHSLDIGGQIVTFKASEVLKEGQGLCFAKSNLLAAMLRFLEIPTGFCYQKLTHEDGYILHGLNAVFIDGGWHRLDARGNREDVDAQFSLDTEKLAFPVSDLEEKDYPGIYSEPLEIVTESFKSVKTVDEIMEIIVDEMVWGVYYKICTRLFK</sequence>
<accession>F6D4H8</accession>
<dbReference type="KEGG" id="mew:MSWAN_2210"/>
<feature type="domain" description="Transglutaminase-like" evidence="1">
    <location>
        <begin position="33"/>
        <end position="132"/>
    </location>
</feature>
<dbReference type="Pfam" id="PF01841">
    <property type="entry name" value="Transglut_core"/>
    <property type="match status" value="1"/>
</dbReference>
<proteinExistence type="predicted"/>
<dbReference type="GeneID" id="10669735"/>
<dbReference type="RefSeq" id="WP_013826717.1">
    <property type="nucleotide sequence ID" value="NC_015574.1"/>
</dbReference>
<evidence type="ECO:0000313" key="3">
    <source>
        <dbReference type="Proteomes" id="UP000009231"/>
    </source>
</evidence>
<dbReference type="EMBL" id="CP002772">
    <property type="protein sequence ID" value="AEG19218.1"/>
    <property type="molecule type" value="Genomic_DNA"/>
</dbReference>
<dbReference type="SUPFAM" id="SSF54001">
    <property type="entry name" value="Cysteine proteinases"/>
    <property type="match status" value="1"/>
</dbReference>
<organism evidence="2 3">
    <name type="scientific">Methanobacterium paludis (strain DSM 25820 / JCM 18151 / SWAN1)</name>
    <dbReference type="NCBI Taxonomy" id="868131"/>
    <lineage>
        <taxon>Archaea</taxon>
        <taxon>Methanobacteriati</taxon>
        <taxon>Methanobacteriota</taxon>
        <taxon>Methanomada group</taxon>
        <taxon>Methanobacteria</taxon>
        <taxon>Methanobacteriales</taxon>
        <taxon>Methanobacteriaceae</taxon>
        <taxon>Methanobacterium</taxon>
    </lineage>
</organism>
<dbReference type="InterPro" id="IPR002931">
    <property type="entry name" value="Transglutaminase-like"/>
</dbReference>
<gene>
    <name evidence="2" type="ordered locus">MSWAN_2210</name>
</gene>
<dbReference type="PANTHER" id="PTHR33490:SF3">
    <property type="entry name" value="CONSERVED INTEGRAL MEMBRANE PROTEIN"/>
    <property type="match status" value="1"/>
</dbReference>
<name>F6D4H8_METPW</name>
<evidence type="ECO:0000259" key="1">
    <source>
        <dbReference type="Pfam" id="PF01841"/>
    </source>
</evidence>
<dbReference type="InterPro" id="IPR038765">
    <property type="entry name" value="Papain-like_cys_pep_sf"/>
</dbReference>
<dbReference type="AlphaFoldDB" id="F6D4H8"/>
<keyword evidence="3" id="KW-1185">Reference proteome</keyword>
<dbReference type="eggNOG" id="arCOG02165">
    <property type="taxonomic scope" value="Archaea"/>
</dbReference>